<evidence type="ECO:0000313" key="1">
    <source>
        <dbReference type="EMBL" id="CAB9517532.1"/>
    </source>
</evidence>
<dbReference type="Proteomes" id="UP001153069">
    <property type="component" value="Unassembled WGS sequence"/>
</dbReference>
<evidence type="ECO:0000313" key="2">
    <source>
        <dbReference type="Proteomes" id="UP001153069"/>
    </source>
</evidence>
<keyword evidence="2" id="KW-1185">Reference proteome</keyword>
<dbReference type="AlphaFoldDB" id="A0A9N8EAH8"/>
<accession>A0A9N8EAH8</accession>
<protein>
    <submittedName>
        <fullName evidence="1">Uncharacterized protein</fullName>
    </submittedName>
</protein>
<comment type="caution">
    <text evidence="1">The sequence shown here is derived from an EMBL/GenBank/DDBJ whole genome shotgun (WGS) entry which is preliminary data.</text>
</comment>
<name>A0A9N8EAH8_9STRA</name>
<organism evidence="1 2">
    <name type="scientific">Seminavis robusta</name>
    <dbReference type="NCBI Taxonomy" id="568900"/>
    <lineage>
        <taxon>Eukaryota</taxon>
        <taxon>Sar</taxon>
        <taxon>Stramenopiles</taxon>
        <taxon>Ochrophyta</taxon>
        <taxon>Bacillariophyta</taxon>
        <taxon>Bacillariophyceae</taxon>
        <taxon>Bacillariophycidae</taxon>
        <taxon>Naviculales</taxon>
        <taxon>Naviculaceae</taxon>
        <taxon>Seminavis</taxon>
    </lineage>
</organism>
<reference evidence="1" key="1">
    <citation type="submission" date="2020-06" db="EMBL/GenBank/DDBJ databases">
        <authorList>
            <consortium name="Plant Systems Biology data submission"/>
        </authorList>
    </citation>
    <scope>NUCLEOTIDE SEQUENCE</scope>
    <source>
        <strain evidence="1">D6</strain>
    </source>
</reference>
<gene>
    <name evidence="1" type="ORF">SEMRO_863_G212550.1</name>
</gene>
<dbReference type="EMBL" id="CAICTM010000862">
    <property type="protein sequence ID" value="CAB9517532.1"/>
    <property type="molecule type" value="Genomic_DNA"/>
</dbReference>
<proteinExistence type="predicted"/>
<sequence>MDQNNTPMIHYLLIFLGVEPRTIRLMRDVFGVVDINHLGLFLCEFFNESPHGINASNYEVSVEVIFGGDYWLVKKLVYFFLHFTAFAATLEALNCSRGERALSFYLGYLHGSRVNGDTNAFQLYVESFTSHNPLPDDYQNHEVNPFLVPLLPVGDAHYHADALETTFAIKHVISTTVYILGDVQVFLAGRLNVYNALVLDDVVMKFTLQLKNVDQNRMSPGSPVPETDLHLLGR</sequence>